<dbReference type="SUPFAM" id="SSF82657">
    <property type="entry name" value="BolA-like"/>
    <property type="match status" value="1"/>
</dbReference>
<comment type="caution">
    <text evidence="2">The sequence shown here is derived from an EMBL/GenBank/DDBJ whole genome shotgun (WGS) entry which is preliminary data.</text>
</comment>
<comment type="similarity">
    <text evidence="1">Belongs to the BolA/IbaG family.</text>
</comment>
<gene>
    <name evidence="2" type="ORF">TrST_g11630</name>
</gene>
<protein>
    <submittedName>
        <fullName evidence="2">Uncharacterized protein</fullName>
    </submittedName>
</protein>
<name>A0A9W7BFK7_9STRA</name>
<dbReference type="AlphaFoldDB" id="A0A9W7BFK7"/>
<dbReference type="Proteomes" id="UP001165085">
    <property type="component" value="Unassembled WGS sequence"/>
</dbReference>
<accession>A0A9W7BFK7</accession>
<sequence>MEASSSSLSESISSALHAAFAGDDESSRVINIELEGSCTVGDAKVTLYLVSSIFTPLNRLKRHKLVNAALASFLEDGGGVHALTFKCKTPEEHEKAQTKAVAMEED</sequence>
<dbReference type="InterPro" id="IPR036065">
    <property type="entry name" value="BolA-like_sf"/>
</dbReference>
<dbReference type="Gene3D" id="3.30.300.90">
    <property type="entry name" value="BolA-like"/>
    <property type="match status" value="1"/>
</dbReference>
<organism evidence="2 3">
    <name type="scientific">Triparma strigata</name>
    <dbReference type="NCBI Taxonomy" id="1606541"/>
    <lineage>
        <taxon>Eukaryota</taxon>
        <taxon>Sar</taxon>
        <taxon>Stramenopiles</taxon>
        <taxon>Ochrophyta</taxon>
        <taxon>Bolidophyceae</taxon>
        <taxon>Parmales</taxon>
        <taxon>Triparmaceae</taxon>
        <taxon>Triparma</taxon>
    </lineage>
</organism>
<dbReference type="PIRSF" id="PIRSF003113">
    <property type="entry name" value="BolA"/>
    <property type="match status" value="1"/>
</dbReference>
<dbReference type="InterPro" id="IPR002634">
    <property type="entry name" value="BolA"/>
</dbReference>
<dbReference type="Pfam" id="PF01722">
    <property type="entry name" value="BolA"/>
    <property type="match status" value="1"/>
</dbReference>
<dbReference type="EMBL" id="BRXY01000308">
    <property type="protein sequence ID" value="GMH85869.1"/>
    <property type="molecule type" value="Genomic_DNA"/>
</dbReference>
<evidence type="ECO:0000313" key="3">
    <source>
        <dbReference type="Proteomes" id="UP001165085"/>
    </source>
</evidence>
<dbReference type="OrthoDB" id="4983at2759"/>
<proteinExistence type="inferred from homology"/>
<keyword evidence="3" id="KW-1185">Reference proteome</keyword>
<evidence type="ECO:0000313" key="2">
    <source>
        <dbReference type="EMBL" id="GMH85869.1"/>
    </source>
</evidence>
<reference evidence="3" key="1">
    <citation type="journal article" date="2023" name="Commun. Biol.">
        <title>Genome analysis of Parmales, the sister group of diatoms, reveals the evolutionary specialization of diatoms from phago-mixotrophs to photoautotrophs.</title>
        <authorList>
            <person name="Ban H."/>
            <person name="Sato S."/>
            <person name="Yoshikawa S."/>
            <person name="Yamada K."/>
            <person name="Nakamura Y."/>
            <person name="Ichinomiya M."/>
            <person name="Sato N."/>
            <person name="Blanc-Mathieu R."/>
            <person name="Endo H."/>
            <person name="Kuwata A."/>
            <person name="Ogata H."/>
        </authorList>
    </citation>
    <scope>NUCLEOTIDE SEQUENCE [LARGE SCALE GENOMIC DNA]</scope>
    <source>
        <strain evidence="3">NIES 3701</strain>
    </source>
</reference>
<evidence type="ECO:0000256" key="1">
    <source>
        <dbReference type="RuleBase" id="RU003860"/>
    </source>
</evidence>